<protein>
    <submittedName>
        <fullName evidence="2">Uncharacterized protein</fullName>
    </submittedName>
</protein>
<sequence>MFTEAMLHMNFHSNPLIIGIAYPPTVTALRKNKKTTSKHHFPNTIITVSCRHVSFIVAVMMGGMQWIRKKPLQFLSLTKLLHEISFNFPNDFFKVRVTRVVFNLEGRFLFIFILAPAAHFGRKHGKVSRTFPPFHPGSQFLHARPLNVLFPSCRSYTHTHEKSQKEKKEGNTTAETSKTGRKNPKYKEQTHETKRARTKVSTALRGEKGRERFRRTRSDRKLKVK</sequence>
<keyword evidence="3" id="KW-1185">Reference proteome</keyword>
<dbReference type="Proteomes" id="UP000007350">
    <property type="component" value="Unassembled WGS sequence"/>
</dbReference>
<name>K2MZG5_TRYCR</name>
<feature type="compositionally biased region" description="Basic and acidic residues" evidence="1">
    <location>
        <begin position="185"/>
        <end position="195"/>
    </location>
</feature>
<proteinExistence type="predicted"/>
<comment type="caution">
    <text evidence="2">The sequence shown here is derived from an EMBL/GenBank/DDBJ whole genome shotgun (WGS) entry which is preliminary data.</text>
</comment>
<evidence type="ECO:0000313" key="2">
    <source>
        <dbReference type="EMBL" id="EKF31134.1"/>
    </source>
</evidence>
<accession>K2MZG5</accession>
<feature type="region of interest" description="Disordered" evidence="1">
    <location>
        <begin position="159"/>
        <end position="225"/>
    </location>
</feature>
<organism evidence="2 3">
    <name type="scientific">Trypanosoma cruzi marinkellei</name>
    <dbReference type="NCBI Taxonomy" id="85056"/>
    <lineage>
        <taxon>Eukaryota</taxon>
        <taxon>Discoba</taxon>
        <taxon>Euglenozoa</taxon>
        <taxon>Kinetoplastea</taxon>
        <taxon>Metakinetoplastina</taxon>
        <taxon>Trypanosomatida</taxon>
        <taxon>Trypanosomatidae</taxon>
        <taxon>Trypanosoma</taxon>
        <taxon>Schizotrypanum</taxon>
    </lineage>
</organism>
<feature type="compositionally biased region" description="Basic residues" evidence="1">
    <location>
        <begin position="211"/>
        <end position="225"/>
    </location>
</feature>
<feature type="compositionally biased region" description="Basic and acidic residues" evidence="1">
    <location>
        <begin position="159"/>
        <end position="170"/>
    </location>
</feature>
<dbReference type="PROSITE" id="PS50096">
    <property type="entry name" value="IQ"/>
    <property type="match status" value="1"/>
</dbReference>
<dbReference type="AlphaFoldDB" id="K2MZG5"/>
<evidence type="ECO:0000256" key="1">
    <source>
        <dbReference type="SAM" id="MobiDB-lite"/>
    </source>
</evidence>
<dbReference type="EMBL" id="AHKC01011035">
    <property type="protein sequence ID" value="EKF31134.1"/>
    <property type="molecule type" value="Genomic_DNA"/>
</dbReference>
<reference evidence="2 3" key="1">
    <citation type="journal article" date="2012" name="BMC Genomics">
        <title>Comparative genomic analysis of human infective Trypanosoma cruzi lineages with the bat-restricted subspecies T. cruzi marinkellei.</title>
        <authorList>
            <person name="Franzen O."/>
            <person name="Talavera-Lopez C."/>
            <person name="Ochaya S."/>
            <person name="Butler C.E."/>
            <person name="Messenger L.A."/>
            <person name="Lewis M.D."/>
            <person name="Llewellyn M.S."/>
            <person name="Marinkelle C.J."/>
            <person name="Tyler K.M."/>
            <person name="Miles M.A."/>
            <person name="Andersson B."/>
        </authorList>
    </citation>
    <scope>NUCLEOTIDE SEQUENCE [LARGE SCALE GENOMIC DNA]</scope>
    <source>
        <strain evidence="2 3">B7</strain>
    </source>
</reference>
<evidence type="ECO:0000313" key="3">
    <source>
        <dbReference type="Proteomes" id="UP000007350"/>
    </source>
</evidence>
<gene>
    <name evidence="2" type="ORF">MOQ_005034</name>
</gene>